<evidence type="ECO:0000313" key="1">
    <source>
        <dbReference type="EMBL" id="MYM96060.1"/>
    </source>
</evidence>
<reference evidence="1" key="1">
    <citation type="submission" date="2019-12" db="EMBL/GenBank/DDBJ databases">
        <title>Novel species isolated from a subtropical stream in China.</title>
        <authorList>
            <person name="Lu H."/>
        </authorList>
    </citation>
    <scope>NUCLEOTIDE SEQUENCE [LARGE SCALE GENOMIC DNA]</scope>
    <source>
        <strain evidence="1">FT81W</strain>
    </source>
</reference>
<dbReference type="Proteomes" id="UP000447355">
    <property type="component" value="Unassembled WGS sequence"/>
</dbReference>
<accession>A0A845GRK6</accession>
<evidence type="ECO:0000313" key="2">
    <source>
        <dbReference type="Proteomes" id="UP000447355"/>
    </source>
</evidence>
<organism evidence="1 2">
    <name type="scientific">Duganella vulcania</name>
    <dbReference type="NCBI Taxonomy" id="2692166"/>
    <lineage>
        <taxon>Bacteria</taxon>
        <taxon>Pseudomonadati</taxon>
        <taxon>Pseudomonadota</taxon>
        <taxon>Betaproteobacteria</taxon>
        <taxon>Burkholderiales</taxon>
        <taxon>Oxalobacteraceae</taxon>
        <taxon>Telluria group</taxon>
        <taxon>Duganella</taxon>
    </lineage>
</organism>
<comment type="caution">
    <text evidence="1">The sequence shown here is derived from an EMBL/GenBank/DDBJ whole genome shotgun (WGS) entry which is preliminary data.</text>
</comment>
<dbReference type="AlphaFoldDB" id="A0A845GRK6"/>
<name>A0A845GRK6_9BURK</name>
<protein>
    <submittedName>
        <fullName evidence="1">Uncharacterized protein</fullName>
    </submittedName>
</protein>
<sequence>MENTKIYHEVEFLLSAQRFNINFSYITQKGLPFVREFILRLIHLAPMSKSQVANFFGFSHNEIQEAIDDLVERGELTLSEDDRLELTEKSSGYFSEIGEVPRMSLLQDSTACLSFDLATFTCLGKNISQEKWRLGIPLKIEDENASHSEALVEKHFQRQFHEILHKGFLAKSLNQDGKDSPTVYTVNSVNKIRQMPFRLPVQFQIDSDGRSVEREDFEALNSSDYVHERISLELDRLAKPSNFGEIAKSMLEIGDGDTLKLFDSKGAAINLQFLDDLSRLEFNGQKRRKTFLGPIYSSENWAQLQKRLAPIIKARRESKADIGQTPFWWIAPSDPYWCKSSKLHSRLSEFVNMARTKEKKLYSPTIYLPVSGADDFRGARQWKWELDPYTDEANGLREGFLSGNVEVMYFEGEFVVVVYHVSLPDAYPVSLPLGFVSTDQDVVSSIGRLVKAYINGNSGAERPNDCGLLSSFGRNEGSRES</sequence>
<dbReference type="EMBL" id="WWCX01000038">
    <property type="protein sequence ID" value="MYM96060.1"/>
    <property type="molecule type" value="Genomic_DNA"/>
</dbReference>
<gene>
    <name evidence="1" type="ORF">GTP90_19545</name>
</gene>
<proteinExistence type="predicted"/>